<dbReference type="Pfam" id="PF13482">
    <property type="entry name" value="RNase_H_2"/>
    <property type="match status" value="1"/>
</dbReference>
<dbReference type="AlphaFoldDB" id="A0A0G1CBI1"/>
<comment type="caution">
    <text evidence="2">The sequence shown here is derived from an EMBL/GenBank/DDBJ whole genome shotgun (WGS) entry which is preliminary data.</text>
</comment>
<dbReference type="Gene3D" id="3.30.420.10">
    <property type="entry name" value="Ribonuclease H-like superfamily/Ribonuclease H"/>
    <property type="match status" value="1"/>
</dbReference>
<dbReference type="EMBL" id="LCFA01000002">
    <property type="protein sequence ID" value="KKS83020.1"/>
    <property type="molecule type" value="Genomic_DNA"/>
</dbReference>
<dbReference type="InterPro" id="IPR036397">
    <property type="entry name" value="RNaseH_sf"/>
</dbReference>
<accession>A0A0G1CBI1</accession>
<name>A0A0G1CBI1_9BACT</name>
<dbReference type="GO" id="GO:0003676">
    <property type="term" value="F:nucleic acid binding"/>
    <property type="evidence" value="ECO:0007669"/>
    <property type="project" value="InterPro"/>
</dbReference>
<evidence type="ECO:0000313" key="3">
    <source>
        <dbReference type="Proteomes" id="UP000034810"/>
    </source>
</evidence>
<evidence type="ECO:0000259" key="1">
    <source>
        <dbReference type="Pfam" id="PF13482"/>
    </source>
</evidence>
<feature type="domain" description="YprB ribonuclease H-like" evidence="1">
    <location>
        <begin position="24"/>
        <end position="153"/>
    </location>
</feature>
<sequence length="187" mass="21453">MKDTVVIDIETKNTFADVGRDNFRGLDISLVGLYSYGRDEFLAFEENQMEDVGRILKETKLIVGFSISRFDLPVMAKHYDFDLFSIPRIDLLDEIEVLTGKRIGLDLLAKTNLGVGKTGHGLEAANLYTQGKMDELKSYCLNDVKITKELYELAKKQGHLIVPQRNSPEPLKVMFDWKEKLLYQRLF</sequence>
<dbReference type="InterPro" id="IPR012337">
    <property type="entry name" value="RNaseH-like_sf"/>
</dbReference>
<dbReference type="SUPFAM" id="SSF53098">
    <property type="entry name" value="Ribonuclease H-like"/>
    <property type="match status" value="1"/>
</dbReference>
<dbReference type="InterPro" id="IPR038720">
    <property type="entry name" value="YprB_RNase_H-like_dom"/>
</dbReference>
<proteinExistence type="predicted"/>
<protein>
    <recommendedName>
        <fullName evidence="1">YprB ribonuclease H-like domain-containing protein</fullName>
    </recommendedName>
</protein>
<organism evidence="2 3">
    <name type="scientific">Candidatus Wolfebacteria bacterium GW2011_GWC1_43_10</name>
    <dbReference type="NCBI Taxonomy" id="1619011"/>
    <lineage>
        <taxon>Bacteria</taxon>
        <taxon>Candidatus Wolfeibacteriota</taxon>
    </lineage>
</organism>
<dbReference type="Proteomes" id="UP000034810">
    <property type="component" value="Unassembled WGS sequence"/>
</dbReference>
<evidence type="ECO:0000313" key="2">
    <source>
        <dbReference type="EMBL" id="KKS83020.1"/>
    </source>
</evidence>
<reference evidence="2 3" key="1">
    <citation type="journal article" date="2015" name="Nature">
        <title>rRNA introns, odd ribosomes, and small enigmatic genomes across a large radiation of phyla.</title>
        <authorList>
            <person name="Brown C.T."/>
            <person name="Hug L.A."/>
            <person name="Thomas B.C."/>
            <person name="Sharon I."/>
            <person name="Castelle C.J."/>
            <person name="Singh A."/>
            <person name="Wilkins M.J."/>
            <person name="Williams K.H."/>
            <person name="Banfield J.F."/>
        </authorList>
    </citation>
    <scope>NUCLEOTIDE SEQUENCE [LARGE SCALE GENOMIC DNA]</scope>
</reference>
<gene>
    <name evidence="2" type="ORF">UV58_C0002G0030</name>
</gene>